<protein>
    <submittedName>
        <fullName evidence="3">S-adenosylhomocysteine deaminase</fullName>
    </submittedName>
</protein>
<gene>
    <name evidence="3" type="ORF">AWY79_02585</name>
</gene>
<evidence type="ECO:0000256" key="1">
    <source>
        <dbReference type="ARBA" id="ARBA00022801"/>
    </source>
</evidence>
<dbReference type="PANTHER" id="PTHR43794:SF11">
    <property type="entry name" value="AMIDOHYDROLASE-RELATED DOMAIN-CONTAINING PROTEIN"/>
    <property type="match status" value="1"/>
</dbReference>
<dbReference type="Proteomes" id="UP000055611">
    <property type="component" value="Chromosome"/>
</dbReference>
<feature type="domain" description="Amidohydrolase-related" evidence="2">
    <location>
        <begin position="56"/>
        <end position="368"/>
    </location>
</feature>
<sequence>MVELVRAAKAATMTPGAPVMKDAGILVSQGIIKEVGTFSDLAKDHSGEILDLGDKFVCPGLINAHSHLELAHLKGKCPAGKGFVTWVEDLLRQPIFDLEPDALAEAVDELKRTGTVMVGDIATRFAKEMAGALEASGLFFAVFCEAIGETVPKRTFIPSGEFRSGFLSVAGHALYTTHADVLRAAKKETLDKGLPFSLHLAEHDDESAIMAGEPSAFLDLLQARGRLMDFTPPKKRPVQRAAELGLLDESTLAVHCVKVTDEDIETVRASGATVCLCPRSNEFIGVGRAPWEKWFASGTPLCLGTDSLASNTDLDLWNEARYLKEHFHGELPLTDLLAMLTRNPARILGAGHTLGTLEPGKAAAFALVPESIQSLF</sequence>
<reference evidence="3 4" key="1">
    <citation type="journal article" date="2016" name="Front. Microbiol.">
        <title>Genome Sequence of the Piezophilic, Mesophilic Sulfate-Reducing Bacterium Desulfovibrio indicus J2T.</title>
        <authorList>
            <person name="Cao J."/>
            <person name="Maignien L."/>
            <person name="Shao Z."/>
            <person name="Alain K."/>
            <person name="Jebbar M."/>
        </authorList>
    </citation>
    <scope>NUCLEOTIDE SEQUENCE [LARGE SCALE GENOMIC DNA]</scope>
    <source>
        <strain evidence="3 4">J2</strain>
    </source>
</reference>
<dbReference type="InterPro" id="IPR011059">
    <property type="entry name" value="Metal-dep_hydrolase_composite"/>
</dbReference>
<organism evidence="3 4">
    <name type="scientific">Pseudodesulfovibrio indicus</name>
    <dbReference type="NCBI Taxonomy" id="1716143"/>
    <lineage>
        <taxon>Bacteria</taxon>
        <taxon>Pseudomonadati</taxon>
        <taxon>Thermodesulfobacteriota</taxon>
        <taxon>Desulfovibrionia</taxon>
        <taxon>Desulfovibrionales</taxon>
        <taxon>Desulfovibrionaceae</taxon>
    </lineage>
</organism>
<dbReference type="RefSeq" id="WP_066799843.1">
    <property type="nucleotide sequence ID" value="NZ_CP014206.1"/>
</dbReference>
<dbReference type="Pfam" id="PF01979">
    <property type="entry name" value="Amidohydro_1"/>
    <property type="match status" value="1"/>
</dbReference>
<evidence type="ECO:0000259" key="2">
    <source>
        <dbReference type="Pfam" id="PF01979"/>
    </source>
</evidence>
<proteinExistence type="predicted"/>
<keyword evidence="4" id="KW-1185">Reference proteome</keyword>
<evidence type="ECO:0000313" key="3">
    <source>
        <dbReference type="EMBL" id="AMK10079.1"/>
    </source>
</evidence>
<dbReference type="PANTHER" id="PTHR43794">
    <property type="entry name" value="AMINOHYDROLASE SSNA-RELATED"/>
    <property type="match status" value="1"/>
</dbReference>
<dbReference type="Gene3D" id="3.20.20.140">
    <property type="entry name" value="Metal-dependent hydrolases"/>
    <property type="match status" value="1"/>
</dbReference>
<dbReference type="EMBL" id="CP014206">
    <property type="protein sequence ID" value="AMK10079.1"/>
    <property type="molecule type" value="Genomic_DNA"/>
</dbReference>
<dbReference type="SUPFAM" id="SSF51338">
    <property type="entry name" value="Composite domain of metallo-dependent hydrolases"/>
    <property type="match status" value="1"/>
</dbReference>
<dbReference type="SUPFAM" id="SSF51556">
    <property type="entry name" value="Metallo-dependent hydrolases"/>
    <property type="match status" value="1"/>
</dbReference>
<name>A0ABN4LTU0_9BACT</name>
<dbReference type="InterPro" id="IPR050287">
    <property type="entry name" value="MTA/SAH_deaminase"/>
</dbReference>
<accession>A0ABN4LTU0</accession>
<keyword evidence="1" id="KW-0378">Hydrolase</keyword>
<evidence type="ECO:0000313" key="4">
    <source>
        <dbReference type="Proteomes" id="UP000055611"/>
    </source>
</evidence>
<dbReference type="InterPro" id="IPR006680">
    <property type="entry name" value="Amidohydro-rel"/>
</dbReference>
<dbReference type="InterPro" id="IPR032466">
    <property type="entry name" value="Metal_Hydrolase"/>
</dbReference>